<dbReference type="Proteomes" id="UP000664288">
    <property type="component" value="Unassembled WGS sequence"/>
</dbReference>
<dbReference type="RefSeq" id="WP_207351688.1">
    <property type="nucleotide sequence ID" value="NZ_JAFMPY010000017.1"/>
</dbReference>
<dbReference type="SUPFAM" id="SSF54593">
    <property type="entry name" value="Glyoxalase/Bleomycin resistance protein/Dihydroxybiphenyl dioxygenase"/>
    <property type="match status" value="1"/>
</dbReference>
<reference evidence="2 3" key="1">
    <citation type="submission" date="2021-03" db="EMBL/GenBank/DDBJ databases">
        <title>Whole genome sequence of Jiella sp. MQZ13P-4.</title>
        <authorList>
            <person name="Tuo L."/>
        </authorList>
    </citation>
    <scope>NUCLEOTIDE SEQUENCE [LARGE SCALE GENOMIC DNA]</scope>
    <source>
        <strain evidence="2 3">MQZ13P-4</strain>
    </source>
</reference>
<name>A0ABS3J7G0_9HYPH</name>
<organism evidence="2 3">
    <name type="scientific">Jiella sonneratiae</name>
    <dbReference type="NCBI Taxonomy" id="2816856"/>
    <lineage>
        <taxon>Bacteria</taxon>
        <taxon>Pseudomonadati</taxon>
        <taxon>Pseudomonadota</taxon>
        <taxon>Alphaproteobacteria</taxon>
        <taxon>Hyphomicrobiales</taxon>
        <taxon>Aurantimonadaceae</taxon>
        <taxon>Jiella</taxon>
    </lineage>
</organism>
<comment type="caution">
    <text evidence="2">The sequence shown here is derived from an EMBL/GenBank/DDBJ whole genome shotgun (WGS) entry which is preliminary data.</text>
</comment>
<protein>
    <submittedName>
        <fullName evidence="2">VOC family protein</fullName>
    </submittedName>
</protein>
<dbReference type="EMBL" id="JAFMPY010000017">
    <property type="protein sequence ID" value="MBO0905047.1"/>
    <property type="molecule type" value="Genomic_DNA"/>
</dbReference>
<proteinExistence type="predicted"/>
<evidence type="ECO:0000259" key="1">
    <source>
        <dbReference type="Pfam" id="PF13468"/>
    </source>
</evidence>
<dbReference type="Gene3D" id="3.10.180.10">
    <property type="entry name" value="2,3-Dihydroxybiphenyl 1,2-Dioxygenase, domain 1"/>
    <property type="match status" value="1"/>
</dbReference>
<keyword evidence="3" id="KW-1185">Reference proteome</keyword>
<dbReference type="InterPro" id="IPR025870">
    <property type="entry name" value="Glyoxalase-like_dom"/>
</dbReference>
<dbReference type="InterPro" id="IPR029068">
    <property type="entry name" value="Glyas_Bleomycin-R_OHBP_Dase"/>
</dbReference>
<sequence length="278" mass="30083">MRSIDHLVMPFETLSAARQWFERLGFCVAPDAAHPFGTGNACVFFADGRYFEPLAVVDRAAYERSREEGHLFVERDADMRALAERPAVSGLAFRSDDALADRQQLLEEEAGEEDLVEFARKMRLPDGSEAELSFRLAFAALFAAEAASFFFVEARHRVKPDRAALTVHPNGAAGIVGVTLCVRGPHAYRDYLAAVADGEVQDAGGGILSIPLEGGSLDVVPGETDALTVDSVTLAVADLAFAREFWQSRGISFTDEGAAASIACPNGRGTIRFIEDRP</sequence>
<evidence type="ECO:0000313" key="2">
    <source>
        <dbReference type="EMBL" id="MBO0905047.1"/>
    </source>
</evidence>
<dbReference type="Pfam" id="PF13468">
    <property type="entry name" value="Glyoxalase_3"/>
    <property type="match status" value="1"/>
</dbReference>
<evidence type="ECO:0000313" key="3">
    <source>
        <dbReference type="Proteomes" id="UP000664288"/>
    </source>
</evidence>
<feature type="domain" description="Glyoxalase-like" evidence="1">
    <location>
        <begin position="4"/>
        <end position="193"/>
    </location>
</feature>
<accession>A0ABS3J7G0</accession>
<gene>
    <name evidence="2" type="ORF">J1C47_15490</name>
</gene>